<keyword evidence="2" id="KW-1185">Reference proteome</keyword>
<protein>
    <submittedName>
        <fullName evidence="1">Uncharacterized protein</fullName>
    </submittedName>
</protein>
<reference evidence="1" key="1">
    <citation type="journal article" date="2020" name="Stud. Mycol.">
        <title>101 Dothideomycetes genomes: a test case for predicting lifestyles and emergence of pathogens.</title>
        <authorList>
            <person name="Haridas S."/>
            <person name="Albert R."/>
            <person name="Binder M."/>
            <person name="Bloem J."/>
            <person name="Labutti K."/>
            <person name="Salamov A."/>
            <person name="Andreopoulos B."/>
            <person name="Baker S."/>
            <person name="Barry K."/>
            <person name="Bills G."/>
            <person name="Bluhm B."/>
            <person name="Cannon C."/>
            <person name="Castanera R."/>
            <person name="Culley D."/>
            <person name="Daum C."/>
            <person name="Ezra D."/>
            <person name="Gonzalez J."/>
            <person name="Henrissat B."/>
            <person name="Kuo A."/>
            <person name="Liang C."/>
            <person name="Lipzen A."/>
            <person name="Lutzoni F."/>
            <person name="Magnuson J."/>
            <person name="Mondo S."/>
            <person name="Nolan M."/>
            <person name="Ohm R."/>
            <person name="Pangilinan J."/>
            <person name="Park H.-J."/>
            <person name="Ramirez L."/>
            <person name="Alfaro M."/>
            <person name="Sun H."/>
            <person name="Tritt A."/>
            <person name="Yoshinaga Y."/>
            <person name="Zwiers L.-H."/>
            <person name="Turgeon B."/>
            <person name="Goodwin S."/>
            <person name="Spatafora J."/>
            <person name="Crous P."/>
            <person name="Grigoriev I."/>
        </authorList>
    </citation>
    <scope>NUCLEOTIDE SEQUENCE</scope>
    <source>
        <strain evidence="1">CBS 116005</strain>
    </source>
</reference>
<dbReference type="Proteomes" id="UP000799436">
    <property type="component" value="Unassembled WGS sequence"/>
</dbReference>
<name>A0A6G1LDD4_9PEZI</name>
<proteinExistence type="predicted"/>
<accession>A0A6G1LDD4</accession>
<evidence type="ECO:0000313" key="2">
    <source>
        <dbReference type="Proteomes" id="UP000799436"/>
    </source>
</evidence>
<dbReference type="EMBL" id="ML995824">
    <property type="protein sequence ID" value="KAF2770640.1"/>
    <property type="molecule type" value="Genomic_DNA"/>
</dbReference>
<sequence>MAHTELTGLSIDNAAPLAKRITQGSNSIQAAAPHDKPFRFFDLPRELRDKIYALSKCLLFNCTPHKGHDYSPPACFSCPEFCAFRLVLVSRASKQEYEEEVYRTAVFTITIPMISKPQACLFTHDFVTILAKARTVVAELDTAVFYKHESGFDAETVTMGVKGTPKTNQNDEETALEADYEYMVARAADNDEWDYEYDDEFELDYDDEFELEFDD</sequence>
<dbReference type="OrthoDB" id="5229512at2759"/>
<evidence type="ECO:0000313" key="1">
    <source>
        <dbReference type="EMBL" id="KAF2770640.1"/>
    </source>
</evidence>
<organism evidence="1 2">
    <name type="scientific">Teratosphaeria nubilosa</name>
    <dbReference type="NCBI Taxonomy" id="161662"/>
    <lineage>
        <taxon>Eukaryota</taxon>
        <taxon>Fungi</taxon>
        <taxon>Dikarya</taxon>
        <taxon>Ascomycota</taxon>
        <taxon>Pezizomycotina</taxon>
        <taxon>Dothideomycetes</taxon>
        <taxon>Dothideomycetidae</taxon>
        <taxon>Mycosphaerellales</taxon>
        <taxon>Teratosphaeriaceae</taxon>
        <taxon>Teratosphaeria</taxon>
    </lineage>
</organism>
<dbReference type="AlphaFoldDB" id="A0A6G1LDD4"/>
<gene>
    <name evidence="1" type="ORF">EJ03DRAFT_373513</name>
</gene>